<name>A0A164W6Y7_9CRUS</name>
<accession>A0A164W6Y7</accession>
<gene>
    <name evidence="3" type="ORF">APZ42_021968</name>
</gene>
<dbReference type="OrthoDB" id="6363110at2759"/>
<feature type="region of interest" description="Disordered" evidence="2">
    <location>
        <begin position="52"/>
        <end position="152"/>
    </location>
</feature>
<keyword evidence="4" id="KW-1185">Reference proteome</keyword>
<feature type="compositionally biased region" description="Low complexity" evidence="2">
    <location>
        <begin position="67"/>
        <end position="76"/>
    </location>
</feature>
<evidence type="ECO:0000313" key="3">
    <source>
        <dbReference type="EMBL" id="KZS13005.1"/>
    </source>
</evidence>
<sequence length="248" mass="27025">MFESSSFLTSRPVVSFLELSIVVYGSRTLFFFFMDLKAGGFKSDKKRGPVTALLSRENSKTVRGSTPHSSSDQDSPPVVPDGMDSPLLGRTNNGAGSISRTSSIRSKRGEQSMERNTSPKPKSRDQTPETGQGDSFLSAGDSSSLGNKTTGKRMIDSAKKKILWLASKNEWGGLEQAMKTLEQTVAANKNSPESIAPLAGIQDEVFFLALLSKFTGYTPLMYAVKDNRISLMERMMELGCDLTTVNKV</sequence>
<organism evidence="3 4">
    <name type="scientific">Daphnia magna</name>
    <dbReference type="NCBI Taxonomy" id="35525"/>
    <lineage>
        <taxon>Eukaryota</taxon>
        <taxon>Metazoa</taxon>
        <taxon>Ecdysozoa</taxon>
        <taxon>Arthropoda</taxon>
        <taxon>Crustacea</taxon>
        <taxon>Branchiopoda</taxon>
        <taxon>Diplostraca</taxon>
        <taxon>Cladocera</taxon>
        <taxon>Anomopoda</taxon>
        <taxon>Daphniidae</taxon>
        <taxon>Daphnia</taxon>
    </lineage>
</organism>
<evidence type="ECO:0000313" key="4">
    <source>
        <dbReference type="Proteomes" id="UP000076858"/>
    </source>
</evidence>
<dbReference type="InterPro" id="IPR002110">
    <property type="entry name" value="Ankyrin_rpt"/>
</dbReference>
<dbReference type="Proteomes" id="UP000076858">
    <property type="component" value="Unassembled WGS sequence"/>
</dbReference>
<dbReference type="AlphaFoldDB" id="A0A164W6Y7"/>
<feature type="repeat" description="ANK" evidence="1">
    <location>
        <begin position="215"/>
        <end position="247"/>
    </location>
</feature>
<dbReference type="EMBL" id="LRGB01001320">
    <property type="protein sequence ID" value="KZS13005.1"/>
    <property type="molecule type" value="Genomic_DNA"/>
</dbReference>
<evidence type="ECO:0000256" key="1">
    <source>
        <dbReference type="PROSITE-ProRule" id="PRU00023"/>
    </source>
</evidence>
<dbReference type="PROSITE" id="PS50088">
    <property type="entry name" value="ANK_REPEAT"/>
    <property type="match status" value="1"/>
</dbReference>
<dbReference type="PROSITE" id="PS50297">
    <property type="entry name" value="ANK_REP_REGION"/>
    <property type="match status" value="1"/>
</dbReference>
<reference evidence="3 4" key="1">
    <citation type="submission" date="2016-03" db="EMBL/GenBank/DDBJ databases">
        <title>EvidentialGene: Evidence-directed Construction of Genes on Genomes.</title>
        <authorList>
            <person name="Gilbert D.G."/>
            <person name="Choi J.-H."/>
            <person name="Mockaitis K."/>
            <person name="Colbourne J."/>
            <person name="Pfrender M."/>
        </authorList>
    </citation>
    <scope>NUCLEOTIDE SEQUENCE [LARGE SCALE GENOMIC DNA]</scope>
    <source>
        <strain evidence="3 4">Xinb3</strain>
        <tissue evidence="3">Complete organism</tissue>
    </source>
</reference>
<proteinExistence type="predicted"/>
<evidence type="ECO:0000256" key="2">
    <source>
        <dbReference type="SAM" id="MobiDB-lite"/>
    </source>
</evidence>
<protein>
    <submittedName>
        <fullName evidence="3">Serine/threonine-protein phosphatase 6 regulatory ankyrin repeat subunit C</fullName>
    </submittedName>
</protein>
<comment type="caution">
    <text evidence="3">The sequence shown here is derived from an EMBL/GenBank/DDBJ whole genome shotgun (WGS) entry which is preliminary data.</text>
</comment>
<dbReference type="STRING" id="35525.A0A164W6Y7"/>
<keyword evidence="1" id="KW-0040">ANK repeat</keyword>
<feature type="non-terminal residue" evidence="3">
    <location>
        <position position="248"/>
    </location>
</feature>
<feature type="compositionally biased region" description="Polar residues" evidence="2">
    <location>
        <begin position="128"/>
        <end position="149"/>
    </location>
</feature>